<evidence type="ECO:0000259" key="12">
    <source>
        <dbReference type="Pfam" id="PF01050"/>
    </source>
</evidence>
<protein>
    <recommendedName>
        <fullName evidence="3">mannose-1-phosphate guanylyltransferase</fullName>
        <ecNumber evidence="3">2.7.7.13</ecNumber>
    </recommendedName>
</protein>
<name>A0A363UJ63_9GAMM</name>
<dbReference type="InterPro" id="IPR049577">
    <property type="entry name" value="GMPP_N"/>
</dbReference>
<dbReference type="Pfam" id="PF22640">
    <property type="entry name" value="ManC_GMP_beta-helix"/>
    <property type="match status" value="1"/>
</dbReference>
<evidence type="ECO:0000256" key="3">
    <source>
        <dbReference type="ARBA" id="ARBA00012387"/>
    </source>
</evidence>
<dbReference type="GO" id="GO:0009298">
    <property type="term" value="P:GDP-mannose biosynthetic process"/>
    <property type="evidence" value="ECO:0007669"/>
    <property type="project" value="UniProtKB-UniPathway"/>
</dbReference>
<keyword evidence="15" id="KW-1185">Reference proteome</keyword>
<gene>
    <name evidence="14" type="ORF">DEH80_11765</name>
</gene>
<keyword evidence="5 14" id="KW-0548">Nucleotidyltransferase</keyword>
<evidence type="ECO:0000256" key="6">
    <source>
        <dbReference type="ARBA" id="ARBA00022741"/>
    </source>
</evidence>
<evidence type="ECO:0000256" key="7">
    <source>
        <dbReference type="ARBA" id="ARBA00023134"/>
    </source>
</evidence>
<sequence length="511" mass="55767">MEDPYTSEHPARTPGRIVVPVILAGGSGTRLWPLSRRQKPKQFLALGGQRRSLFQQTVLRSAAIARVAPPMIVGSASHRFLIDEQLAEIDHEPDCIVLEPAGRDTAPAVAIAAQQVANRYGPDAMALVMPADHAIDDTEAFVAAVNAAADVAEAGELVTFGIQPTRPETGYGYVRCLPANGRAVRTVDAFVEKPDAEIAENYVADQDTFWNAGMFLFRADRMLEDLEALEPDLMQNARHALIGAEVDGRMLCLDTVAFRGCRSISIDYAVLERTDRIALMPMDAGWDDVGSWTYLDRLPAADDAGNRTQGDVLLQNAQDNIVHSSKRLVALSGVSDLIVVETADAILVAHKQDAQSVKTLVKQLESLGREEAEHLQRVYRPWGFYESIAYGSRFQTKRISVKPGAKLSLQMHHHRAEHWVIVQGTAVVERGGERFMLSENESTFIPIGTTHRLENPGNIPLDLIEVQSGAYLGEDDIVRFDDVYGRSETSEPEAAASGPASPSQTPAAATV</sequence>
<dbReference type="InterPro" id="IPR011051">
    <property type="entry name" value="RmlC_Cupin_sf"/>
</dbReference>
<evidence type="ECO:0000256" key="4">
    <source>
        <dbReference type="ARBA" id="ARBA00022679"/>
    </source>
</evidence>
<dbReference type="InterPro" id="IPR029044">
    <property type="entry name" value="Nucleotide-diphossugar_trans"/>
</dbReference>
<reference evidence="14 15" key="1">
    <citation type="submission" date="2018-05" db="EMBL/GenBank/DDBJ databases">
        <title>Abyssibacter profundi OUC007T gen. nov., sp. nov, a marine bacterium isolated from seawater of the Mariana Trench.</title>
        <authorList>
            <person name="Zhou S."/>
        </authorList>
    </citation>
    <scope>NUCLEOTIDE SEQUENCE [LARGE SCALE GENOMIC DNA]</scope>
    <source>
        <strain evidence="14 15">OUC007</strain>
    </source>
</reference>
<dbReference type="InterPro" id="IPR051161">
    <property type="entry name" value="Mannose-6P_isomerase_type2"/>
</dbReference>
<comment type="caution">
    <text evidence="14">The sequence shown here is derived from an EMBL/GenBank/DDBJ whole genome shotgun (WGS) entry which is preliminary data.</text>
</comment>
<proteinExistence type="inferred from homology"/>
<dbReference type="SUPFAM" id="SSF51182">
    <property type="entry name" value="RmlC-like cupins"/>
    <property type="match status" value="1"/>
</dbReference>
<dbReference type="UniPathway" id="UPA00126">
    <property type="reaction ID" value="UER00930"/>
</dbReference>
<keyword evidence="6" id="KW-0547">Nucleotide-binding</keyword>
<dbReference type="InterPro" id="IPR014710">
    <property type="entry name" value="RmlC-like_jellyroll"/>
</dbReference>
<dbReference type="FunFam" id="2.60.120.10:FF:000032">
    <property type="entry name" value="Mannose-1-phosphate guanylyltransferase/mannose-6-phosphate isomerase"/>
    <property type="match status" value="1"/>
</dbReference>
<organism evidence="14 15">
    <name type="scientific">Abyssibacter profundi</name>
    <dbReference type="NCBI Taxonomy" id="2182787"/>
    <lineage>
        <taxon>Bacteria</taxon>
        <taxon>Pseudomonadati</taxon>
        <taxon>Pseudomonadota</taxon>
        <taxon>Gammaproteobacteria</taxon>
        <taxon>Chromatiales</taxon>
        <taxon>Oceanococcaceae</taxon>
        <taxon>Abyssibacter</taxon>
    </lineage>
</organism>
<evidence type="ECO:0000313" key="15">
    <source>
        <dbReference type="Proteomes" id="UP000251800"/>
    </source>
</evidence>
<evidence type="ECO:0000259" key="13">
    <source>
        <dbReference type="Pfam" id="PF22640"/>
    </source>
</evidence>
<evidence type="ECO:0000313" key="14">
    <source>
        <dbReference type="EMBL" id="PWN55465.1"/>
    </source>
</evidence>
<evidence type="ECO:0000256" key="8">
    <source>
        <dbReference type="ARBA" id="ARBA00047343"/>
    </source>
</evidence>
<comment type="similarity">
    <text evidence="2 9">Belongs to the mannose-6-phosphate isomerase type 2 family.</text>
</comment>
<feature type="compositionally biased region" description="Low complexity" evidence="10">
    <location>
        <begin position="492"/>
        <end position="511"/>
    </location>
</feature>
<comment type="pathway">
    <text evidence="1">Nucleotide-sugar biosynthesis; GDP-alpha-D-mannose biosynthesis; GDP-alpha-D-mannose from alpha-D-mannose 1-phosphate (GTP route): step 1/1.</text>
</comment>
<dbReference type="CDD" id="cd02509">
    <property type="entry name" value="GDP-M1P_Guanylyltransferase"/>
    <property type="match status" value="1"/>
</dbReference>
<feature type="domain" description="Nucleotidyl transferase" evidence="11">
    <location>
        <begin position="20"/>
        <end position="293"/>
    </location>
</feature>
<evidence type="ECO:0000256" key="1">
    <source>
        <dbReference type="ARBA" id="ARBA00004823"/>
    </source>
</evidence>
<keyword evidence="7" id="KW-0342">GTP-binding</keyword>
<dbReference type="PANTHER" id="PTHR46390:SF1">
    <property type="entry name" value="MANNOSE-1-PHOSPHATE GUANYLYLTRANSFERASE"/>
    <property type="match status" value="1"/>
</dbReference>
<dbReference type="Gene3D" id="2.60.120.10">
    <property type="entry name" value="Jelly Rolls"/>
    <property type="match status" value="1"/>
</dbReference>
<dbReference type="RefSeq" id="WP_109720704.1">
    <property type="nucleotide sequence ID" value="NZ_QEQK01000010.1"/>
</dbReference>
<feature type="region of interest" description="Disordered" evidence="10">
    <location>
        <begin position="485"/>
        <end position="511"/>
    </location>
</feature>
<comment type="catalytic activity">
    <reaction evidence="8">
        <text>alpha-D-mannose 1-phosphate + GTP + H(+) = GDP-alpha-D-mannose + diphosphate</text>
        <dbReference type="Rhea" id="RHEA:15229"/>
        <dbReference type="ChEBI" id="CHEBI:15378"/>
        <dbReference type="ChEBI" id="CHEBI:33019"/>
        <dbReference type="ChEBI" id="CHEBI:37565"/>
        <dbReference type="ChEBI" id="CHEBI:57527"/>
        <dbReference type="ChEBI" id="CHEBI:58409"/>
        <dbReference type="EC" id="2.7.7.13"/>
    </reaction>
</comment>
<dbReference type="InterPro" id="IPR005835">
    <property type="entry name" value="NTP_transferase_dom"/>
</dbReference>
<feature type="domain" description="MannoseP isomerase/GMP-like beta-helix" evidence="13">
    <location>
        <begin position="316"/>
        <end position="364"/>
    </location>
</feature>
<dbReference type="Proteomes" id="UP000251800">
    <property type="component" value="Unassembled WGS sequence"/>
</dbReference>
<evidence type="ECO:0000256" key="9">
    <source>
        <dbReference type="RuleBase" id="RU004190"/>
    </source>
</evidence>
<evidence type="ECO:0000256" key="5">
    <source>
        <dbReference type="ARBA" id="ARBA00022695"/>
    </source>
</evidence>
<keyword evidence="14" id="KW-0413">Isomerase</keyword>
<dbReference type="InterPro" id="IPR006375">
    <property type="entry name" value="Man1P_GuaTrfase/Man6P_Isoase"/>
</dbReference>
<dbReference type="Gene3D" id="3.90.550.10">
    <property type="entry name" value="Spore Coat Polysaccharide Biosynthesis Protein SpsA, Chain A"/>
    <property type="match status" value="1"/>
</dbReference>
<dbReference type="AlphaFoldDB" id="A0A363UJ63"/>
<dbReference type="PANTHER" id="PTHR46390">
    <property type="entry name" value="MANNOSE-1-PHOSPHATE GUANYLYLTRANSFERASE"/>
    <property type="match status" value="1"/>
</dbReference>
<dbReference type="SUPFAM" id="SSF53448">
    <property type="entry name" value="Nucleotide-diphospho-sugar transferases"/>
    <property type="match status" value="1"/>
</dbReference>
<dbReference type="EC" id="2.7.7.13" evidence="3"/>
<keyword evidence="4 14" id="KW-0808">Transferase</keyword>
<dbReference type="Pfam" id="PF01050">
    <property type="entry name" value="MannoseP_isomer"/>
    <property type="match status" value="1"/>
</dbReference>
<dbReference type="CDD" id="cd02213">
    <property type="entry name" value="cupin_PMI_typeII_C"/>
    <property type="match status" value="1"/>
</dbReference>
<dbReference type="GO" id="GO:0016853">
    <property type="term" value="F:isomerase activity"/>
    <property type="evidence" value="ECO:0007669"/>
    <property type="project" value="UniProtKB-KW"/>
</dbReference>
<evidence type="ECO:0000256" key="10">
    <source>
        <dbReference type="SAM" id="MobiDB-lite"/>
    </source>
</evidence>
<dbReference type="OrthoDB" id="9806359at2"/>
<dbReference type="InterPro" id="IPR001538">
    <property type="entry name" value="Man6P_isomerase-2_C"/>
</dbReference>
<dbReference type="EMBL" id="QEQK01000010">
    <property type="protein sequence ID" value="PWN55465.1"/>
    <property type="molecule type" value="Genomic_DNA"/>
</dbReference>
<dbReference type="FunFam" id="3.90.550.10:FF:000046">
    <property type="entry name" value="Mannose-1-phosphate guanylyltransferase (GDP)"/>
    <property type="match status" value="1"/>
</dbReference>
<evidence type="ECO:0000259" key="11">
    <source>
        <dbReference type="Pfam" id="PF00483"/>
    </source>
</evidence>
<dbReference type="Pfam" id="PF00483">
    <property type="entry name" value="NTP_transferase"/>
    <property type="match status" value="1"/>
</dbReference>
<accession>A0A363UJ63</accession>
<dbReference type="NCBIfam" id="TIGR01479">
    <property type="entry name" value="GMP_PMI"/>
    <property type="match status" value="1"/>
</dbReference>
<dbReference type="InterPro" id="IPR054566">
    <property type="entry name" value="ManC/GMP-like_b-helix"/>
</dbReference>
<dbReference type="GO" id="GO:0000271">
    <property type="term" value="P:polysaccharide biosynthetic process"/>
    <property type="evidence" value="ECO:0007669"/>
    <property type="project" value="InterPro"/>
</dbReference>
<evidence type="ECO:0000256" key="2">
    <source>
        <dbReference type="ARBA" id="ARBA00006115"/>
    </source>
</evidence>
<feature type="domain" description="Mannose-6-phosphate isomerase type II C-terminal" evidence="12">
    <location>
        <begin position="368"/>
        <end position="482"/>
    </location>
</feature>
<dbReference type="GO" id="GO:0004475">
    <property type="term" value="F:mannose-1-phosphate guanylyltransferase (GTP) activity"/>
    <property type="evidence" value="ECO:0007669"/>
    <property type="project" value="UniProtKB-EC"/>
</dbReference>
<dbReference type="GO" id="GO:0005525">
    <property type="term" value="F:GTP binding"/>
    <property type="evidence" value="ECO:0007669"/>
    <property type="project" value="UniProtKB-KW"/>
</dbReference>